<evidence type="ECO:0008006" key="3">
    <source>
        <dbReference type="Google" id="ProtNLM"/>
    </source>
</evidence>
<dbReference type="EMBL" id="FMXE01000002">
    <property type="protein sequence ID" value="SDA37896.1"/>
    <property type="molecule type" value="Genomic_DNA"/>
</dbReference>
<gene>
    <name evidence="1" type="ORF">SAMN03080617_00120</name>
</gene>
<name>A0A1G5UXP1_9BACT</name>
<organism evidence="1 2">
    <name type="scientific">Algoriphagus alkaliphilus</name>
    <dbReference type="NCBI Taxonomy" id="279824"/>
    <lineage>
        <taxon>Bacteria</taxon>
        <taxon>Pseudomonadati</taxon>
        <taxon>Bacteroidota</taxon>
        <taxon>Cytophagia</taxon>
        <taxon>Cytophagales</taxon>
        <taxon>Cyclobacteriaceae</taxon>
        <taxon>Algoriphagus</taxon>
    </lineage>
</organism>
<dbReference type="STRING" id="279824.SAMN03080617_00120"/>
<evidence type="ECO:0000313" key="1">
    <source>
        <dbReference type="EMBL" id="SDA37896.1"/>
    </source>
</evidence>
<reference evidence="2" key="1">
    <citation type="submission" date="2016-10" db="EMBL/GenBank/DDBJ databases">
        <authorList>
            <person name="Varghese N."/>
            <person name="Submissions S."/>
        </authorList>
    </citation>
    <scope>NUCLEOTIDE SEQUENCE [LARGE SCALE GENOMIC DNA]</scope>
    <source>
        <strain evidence="2">DSM 22703</strain>
    </source>
</reference>
<keyword evidence="2" id="KW-1185">Reference proteome</keyword>
<sequence length="69" mass="7836">MSKEYALPQNLKIVFDLFIQGVDSNLKAEILKYKGGDKIDISTLPKGDYILLILYKGKVIHQDRLVVSK</sequence>
<protein>
    <recommendedName>
        <fullName evidence="3">Por secretion system C-terminal sorting domain-containing protein</fullName>
    </recommendedName>
</protein>
<dbReference type="Proteomes" id="UP000198756">
    <property type="component" value="Unassembled WGS sequence"/>
</dbReference>
<evidence type="ECO:0000313" key="2">
    <source>
        <dbReference type="Proteomes" id="UP000198756"/>
    </source>
</evidence>
<accession>A0A1G5UXP1</accession>
<dbReference type="AlphaFoldDB" id="A0A1G5UXP1"/>
<proteinExistence type="predicted"/>